<sequence length="65" mass="6755">SQLTGVGGSVADTLVSHITGHLQSPCLGADCGKHLDAGCTKQYDPVCGANNIPYTNECVFCKETK</sequence>
<dbReference type="Proteomes" id="UP000694620">
    <property type="component" value="Chromosome 11"/>
</dbReference>
<organism evidence="2 3">
    <name type="scientific">Erpetoichthys calabaricus</name>
    <name type="common">Rope fish</name>
    <name type="synonym">Calamoichthys calabaricus</name>
    <dbReference type="NCBI Taxonomy" id="27687"/>
    <lineage>
        <taxon>Eukaryota</taxon>
        <taxon>Metazoa</taxon>
        <taxon>Chordata</taxon>
        <taxon>Craniata</taxon>
        <taxon>Vertebrata</taxon>
        <taxon>Euteleostomi</taxon>
        <taxon>Actinopterygii</taxon>
        <taxon>Polypteriformes</taxon>
        <taxon>Polypteridae</taxon>
        <taxon>Erpetoichthys</taxon>
    </lineage>
</organism>
<dbReference type="InterPro" id="IPR002350">
    <property type="entry name" value="Kazal_dom"/>
</dbReference>
<dbReference type="Pfam" id="PF00050">
    <property type="entry name" value="Kazal_1"/>
    <property type="match status" value="1"/>
</dbReference>
<evidence type="ECO:0000259" key="1">
    <source>
        <dbReference type="PROSITE" id="PS51465"/>
    </source>
</evidence>
<accession>A0A8C4S941</accession>
<protein>
    <recommendedName>
        <fullName evidence="1">Kazal-like domain-containing protein</fullName>
    </recommendedName>
</protein>
<name>A0A8C4S941_ERPCA</name>
<evidence type="ECO:0000313" key="3">
    <source>
        <dbReference type="Proteomes" id="UP000694620"/>
    </source>
</evidence>
<dbReference type="AlphaFoldDB" id="A0A8C4S941"/>
<dbReference type="Ensembl" id="ENSECRT00000014361.1">
    <property type="protein sequence ID" value="ENSECRP00000014116.1"/>
    <property type="gene ID" value="ENSECRG00000009410.1"/>
</dbReference>
<dbReference type="Gene3D" id="3.30.60.30">
    <property type="match status" value="1"/>
</dbReference>
<proteinExistence type="predicted"/>
<reference evidence="2" key="3">
    <citation type="submission" date="2025-09" db="UniProtKB">
        <authorList>
            <consortium name="Ensembl"/>
        </authorList>
    </citation>
    <scope>IDENTIFICATION</scope>
</reference>
<dbReference type="PROSITE" id="PS51465">
    <property type="entry name" value="KAZAL_2"/>
    <property type="match status" value="1"/>
</dbReference>
<feature type="domain" description="Kazal-like" evidence="1">
    <location>
        <begin position="27"/>
        <end position="65"/>
    </location>
</feature>
<dbReference type="InterPro" id="IPR036058">
    <property type="entry name" value="Kazal_dom_sf"/>
</dbReference>
<dbReference type="SUPFAM" id="SSF100895">
    <property type="entry name" value="Kazal-type serine protease inhibitors"/>
    <property type="match status" value="1"/>
</dbReference>
<reference evidence="2" key="2">
    <citation type="submission" date="2025-08" db="UniProtKB">
        <authorList>
            <consortium name="Ensembl"/>
        </authorList>
    </citation>
    <scope>IDENTIFICATION</scope>
</reference>
<reference evidence="2" key="1">
    <citation type="submission" date="2021-06" db="EMBL/GenBank/DDBJ databases">
        <authorList>
            <consortium name="Wellcome Sanger Institute Data Sharing"/>
        </authorList>
    </citation>
    <scope>NUCLEOTIDE SEQUENCE [LARGE SCALE GENOMIC DNA]</scope>
</reference>
<evidence type="ECO:0000313" key="2">
    <source>
        <dbReference type="Ensembl" id="ENSECRP00000014116.1"/>
    </source>
</evidence>
<keyword evidence="3" id="KW-1185">Reference proteome</keyword>